<organism evidence="1 2">
    <name type="scientific">Gossypium davidsonii</name>
    <name type="common">Davidson's cotton</name>
    <name type="synonym">Gossypium klotzschianum subsp. davidsonii</name>
    <dbReference type="NCBI Taxonomy" id="34287"/>
    <lineage>
        <taxon>Eukaryota</taxon>
        <taxon>Viridiplantae</taxon>
        <taxon>Streptophyta</taxon>
        <taxon>Embryophyta</taxon>
        <taxon>Tracheophyta</taxon>
        <taxon>Spermatophyta</taxon>
        <taxon>Magnoliopsida</taxon>
        <taxon>eudicotyledons</taxon>
        <taxon>Gunneridae</taxon>
        <taxon>Pentapetalae</taxon>
        <taxon>rosids</taxon>
        <taxon>malvids</taxon>
        <taxon>Malvales</taxon>
        <taxon>Malvaceae</taxon>
        <taxon>Malvoideae</taxon>
        <taxon>Gossypium</taxon>
    </lineage>
</organism>
<evidence type="ECO:0000313" key="2">
    <source>
        <dbReference type="Proteomes" id="UP000593561"/>
    </source>
</evidence>
<reference evidence="1 2" key="1">
    <citation type="journal article" date="2019" name="Genome Biol. Evol.">
        <title>Insights into the evolution of the New World diploid cottons (Gossypium, subgenus Houzingenia) based on genome sequencing.</title>
        <authorList>
            <person name="Grover C.E."/>
            <person name="Arick M.A. 2nd"/>
            <person name="Thrash A."/>
            <person name="Conover J.L."/>
            <person name="Sanders W.S."/>
            <person name="Peterson D.G."/>
            <person name="Frelichowski J.E."/>
            <person name="Scheffler J.A."/>
            <person name="Scheffler B.E."/>
            <person name="Wendel J.F."/>
        </authorList>
    </citation>
    <scope>NUCLEOTIDE SEQUENCE [LARGE SCALE GENOMIC DNA]</scope>
    <source>
        <strain evidence="1">27</strain>
        <tissue evidence="1">Leaf</tissue>
    </source>
</reference>
<evidence type="ECO:0000313" key="1">
    <source>
        <dbReference type="EMBL" id="MBA0634030.1"/>
    </source>
</evidence>
<dbReference type="EMBL" id="JABFAC010236711">
    <property type="protein sequence ID" value="MBA0634030.1"/>
    <property type="molecule type" value="Genomic_DNA"/>
</dbReference>
<keyword evidence="2" id="KW-1185">Reference proteome</keyword>
<proteinExistence type="predicted"/>
<name>A0A7J8T7P4_GOSDV</name>
<gene>
    <name evidence="1" type="ORF">Godav_024485</name>
</gene>
<dbReference type="AlphaFoldDB" id="A0A7J8T7P4"/>
<dbReference type="Proteomes" id="UP000593561">
    <property type="component" value="Unassembled WGS sequence"/>
</dbReference>
<comment type="caution">
    <text evidence="1">The sequence shown here is derived from an EMBL/GenBank/DDBJ whole genome shotgun (WGS) entry which is preliminary data.</text>
</comment>
<sequence length="31" mass="3703">MDDLNKRNVDQGKIYLDLTNIPIADYEKNHR</sequence>
<protein>
    <submittedName>
        <fullName evidence="1">Uncharacterized protein</fullName>
    </submittedName>
</protein>
<accession>A0A7J8T7P4</accession>